<dbReference type="EMBL" id="JWZT01003181">
    <property type="protein sequence ID" value="KII67462.1"/>
    <property type="molecule type" value="Genomic_DNA"/>
</dbReference>
<organism evidence="1 2">
    <name type="scientific">Thelohanellus kitauei</name>
    <name type="common">Myxosporean</name>
    <dbReference type="NCBI Taxonomy" id="669202"/>
    <lineage>
        <taxon>Eukaryota</taxon>
        <taxon>Metazoa</taxon>
        <taxon>Cnidaria</taxon>
        <taxon>Myxozoa</taxon>
        <taxon>Myxosporea</taxon>
        <taxon>Bivalvulida</taxon>
        <taxon>Platysporina</taxon>
        <taxon>Myxobolidae</taxon>
        <taxon>Thelohanellus</taxon>
    </lineage>
</organism>
<evidence type="ECO:0000313" key="1">
    <source>
        <dbReference type="EMBL" id="KII67462.1"/>
    </source>
</evidence>
<dbReference type="Proteomes" id="UP000031668">
    <property type="component" value="Unassembled WGS sequence"/>
</dbReference>
<dbReference type="AlphaFoldDB" id="A0A0C2N0N6"/>
<accession>A0A0C2N0N6</accession>
<protein>
    <submittedName>
        <fullName evidence="1">Uncharacterized protein</fullName>
    </submittedName>
</protein>
<reference evidence="1 2" key="1">
    <citation type="journal article" date="2014" name="Genome Biol. Evol.">
        <title>The genome of the myxosporean Thelohanellus kitauei shows adaptations to nutrient acquisition within its fish host.</title>
        <authorList>
            <person name="Yang Y."/>
            <person name="Xiong J."/>
            <person name="Zhou Z."/>
            <person name="Huo F."/>
            <person name="Miao W."/>
            <person name="Ran C."/>
            <person name="Liu Y."/>
            <person name="Zhang J."/>
            <person name="Feng J."/>
            <person name="Wang M."/>
            <person name="Wang M."/>
            <person name="Wang L."/>
            <person name="Yao B."/>
        </authorList>
    </citation>
    <scope>NUCLEOTIDE SEQUENCE [LARGE SCALE GENOMIC DNA]</scope>
    <source>
        <strain evidence="1">Wuqing</strain>
    </source>
</reference>
<dbReference type="OrthoDB" id="10047020at2759"/>
<gene>
    <name evidence="1" type="ORF">RF11_07454</name>
</gene>
<proteinExistence type="predicted"/>
<comment type="caution">
    <text evidence="1">The sequence shown here is derived from an EMBL/GenBank/DDBJ whole genome shotgun (WGS) entry which is preliminary data.</text>
</comment>
<keyword evidence="2" id="KW-1185">Reference proteome</keyword>
<name>A0A0C2N0N6_THEKT</name>
<sequence>MLALSDMEYIENLQQNKSIFMYENLKSLYLWVINEDFINDVFSTRQSQFLNEIQNKCSESALISEFETYTNVMEMILISFNESNYIEKRKAEYLMSLCEDFLKRLPEIQSDETHCGIYSDSMTVANTSYGTKLYMKNTLLGILRWFVLIYELKFIFGDINSEIRILDSDG</sequence>
<evidence type="ECO:0000313" key="2">
    <source>
        <dbReference type="Proteomes" id="UP000031668"/>
    </source>
</evidence>